<dbReference type="SMART" id="SM00365">
    <property type="entry name" value="LRR_SD22"/>
    <property type="match status" value="5"/>
</dbReference>
<gene>
    <name evidence="3" type="ORF">ABG768_017288</name>
</gene>
<dbReference type="PANTHER" id="PTHR46652">
    <property type="entry name" value="LEUCINE-RICH REPEAT AND IQ DOMAIN-CONTAINING PROTEIN 1-RELATED"/>
    <property type="match status" value="1"/>
</dbReference>
<evidence type="ECO:0008006" key="5">
    <source>
        <dbReference type="Google" id="ProtNLM"/>
    </source>
</evidence>
<keyword evidence="4" id="KW-1185">Reference proteome</keyword>
<evidence type="ECO:0000256" key="1">
    <source>
        <dbReference type="ARBA" id="ARBA00022614"/>
    </source>
</evidence>
<dbReference type="Gene3D" id="3.80.10.10">
    <property type="entry name" value="Ribonuclease Inhibitor"/>
    <property type="match status" value="2"/>
</dbReference>
<evidence type="ECO:0000313" key="3">
    <source>
        <dbReference type="EMBL" id="KAK9953283.1"/>
    </source>
</evidence>
<reference evidence="3 4" key="1">
    <citation type="submission" date="2024-05" db="EMBL/GenBank/DDBJ databases">
        <title>A high-quality chromosomal-level genome assembly of Topmouth culter (Culter alburnus).</title>
        <authorList>
            <person name="Zhao H."/>
        </authorList>
    </citation>
    <scope>NUCLEOTIDE SEQUENCE [LARGE SCALE GENOMIC DNA]</scope>
    <source>
        <strain evidence="3">CATC2023</strain>
        <tissue evidence="3">Muscle</tissue>
    </source>
</reference>
<dbReference type="EMBL" id="JAWDJR010000023">
    <property type="protein sequence ID" value="KAK9953283.1"/>
    <property type="molecule type" value="Genomic_DNA"/>
</dbReference>
<proteinExistence type="predicted"/>
<dbReference type="AlphaFoldDB" id="A0AAW1YXA9"/>
<comment type="caution">
    <text evidence="3">The sequence shown here is derived from an EMBL/GenBank/DDBJ whole genome shotgun (WGS) entry which is preliminary data.</text>
</comment>
<dbReference type="InterPro" id="IPR032675">
    <property type="entry name" value="LRR_dom_sf"/>
</dbReference>
<dbReference type="SUPFAM" id="SSF52058">
    <property type="entry name" value="L domain-like"/>
    <property type="match status" value="1"/>
</dbReference>
<name>A0AAW1YXA9_CULAL</name>
<dbReference type="Pfam" id="PF12799">
    <property type="entry name" value="LRR_4"/>
    <property type="match status" value="1"/>
</dbReference>
<dbReference type="InterPro" id="IPR025875">
    <property type="entry name" value="Leu-rich_rpt_4"/>
</dbReference>
<accession>A0AAW1YXA9</accession>
<dbReference type="CDD" id="cd21340">
    <property type="entry name" value="PPP1R42"/>
    <property type="match status" value="1"/>
</dbReference>
<evidence type="ECO:0000313" key="4">
    <source>
        <dbReference type="Proteomes" id="UP001479290"/>
    </source>
</evidence>
<protein>
    <recommendedName>
        <fullName evidence="5">Protein phosphatase 1 regulatory subunit 42</fullName>
    </recommendedName>
</protein>
<sequence>MVRLTVHLIAKSSNHSKTCRSGSLQQYLKKLTHLNFSNKSIEDIDDLSMCRNLTVLYLYDNQISQICNLGFASNLTHLYMQNNNISCIENLSSLHKLSKLFLGGNSITVVEGLEELKNLKELHVEGQRLPRGEKLVFDPRSISSLSETLCILNICKNNIDEIWDLAPLRKLTHLFAADNQLQDMQELETVFSQWTQLRLLDLSRNPVCHKPKYRDRLITVCKILEDLDGKQINELSRQFLINWKASKDAKKKLEDEKDIKGQISNPLTTDIHMGPKHLLAHDRSSSLTKPSEFGKPGVTFRTDQVQADSRGRRSRGLNILMRRGRL</sequence>
<dbReference type="PROSITE" id="PS51450">
    <property type="entry name" value="LRR"/>
    <property type="match status" value="5"/>
</dbReference>
<dbReference type="PANTHER" id="PTHR46652:SF3">
    <property type="entry name" value="LEUCINE-RICH REPEAT-CONTAINING PROTEIN 9"/>
    <property type="match status" value="1"/>
</dbReference>
<keyword evidence="1" id="KW-0433">Leucine-rich repeat</keyword>
<keyword evidence="2" id="KW-0677">Repeat</keyword>
<dbReference type="Proteomes" id="UP001479290">
    <property type="component" value="Unassembled WGS sequence"/>
</dbReference>
<evidence type="ECO:0000256" key="2">
    <source>
        <dbReference type="ARBA" id="ARBA00022737"/>
    </source>
</evidence>
<dbReference type="InterPro" id="IPR050836">
    <property type="entry name" value="SDS22/Internalin_LRR"/>
</dbReference>
<dbReference type="InterPro" id="IPR001611">
    <property type="entry name" value="Leu-rich_rpt"/>
</dbReference>
<organism evidence="3 4">
    <name type="scientific">Culter alburnus</name>
    <name type="common">Topmouth culter</name>
    <dbReference type="NCBI Taxonomy" id="194366"/>
    <lineage>
        <taxon>Eukaryota</taxon>
        <taxon>Metazoa</taxon>
        <taxon>Chordata</taxon>
        <taxon>Craniata</taxon>
        <taxon>Vertebrata</taxon>
        <taxon>Euteleostomi</taxon>
        <taxon>Actinopterygii</taxon>
        <taxon>Neopterygii</taxon>
        <taxon>Teleostei</taxon>
        <taxon>Ostariophysi</taxon>
        <taxon>Cypriniformes</taxon>
        <taxon>Xenocyprididae</taxon>
        <taxon>Xenocypridinae</taxon>
        <taxon>Culter</taxon>
    </lineage>
</organism>